<sequence>MMHADDFGISTPRNGLVQMHVTGTDDSENMLNTQVLQRFCNEVADFYFFDDLSWVHVYKGYLIDIYLRLIDRR</sequence>
<dbReference type="AlphaFoldDB" id="A0A1J5PE90"/>
<gene>
    <name evidence="1" type="ORF">GALL_487200</name>
</gene>
<comment type="caution">
    <text evidence="1">The sequence shown here is derived from an EMBL/GenBank/DDBJ whole genome shotgun (WGS) entry which is preliminary data.</text>
</comment>
<evidence type="ECO:0000313" key="1">
    <source>
        <dbReference type="EMBL" id="OIQ69678.1"/>
    </source>
</evidence>
<organism evidence="1">
    <name type="scientific">mine drainage metagenome</name>
    <dbReference type="NCBI Taxonomy" id="410659"/>
    <lineage>
        <taxon>unclassified sequences</taxon>
        <taxon>metagenomes</taxon>
        <taxon>ecological metagenomes</taxon>
    </lineage>
</organism>
<accession>A0A1J5PE90</accession>
<reference evidence="1" key="1">
    <citation type="submission" date="2016-10" db="EMBL/GenBank/DDBJ databases">
        <title>Sequence of Gallionella enrichment culture.</title>
        <authorList>
            <person name="Poehlein A."/>
            <person name="Muehling M."/>
            <person name="Daniel R."/>
        </authorList>
    </citation>
    <scope>NUCLEOTIDE SEQUENCE</scope>
</reference>
<protein>
    <submittedName>
        <fullName evidence="1">Uncharacterized protein</fullName>
    </submittedName>
</protein>
<name>A0A1J5PE90_9ZZZZ</name>
<dbReference type="EMBL" id="MLJW01004592">
    <property type="protein sequence ID" value="OIQ69678.1"/>
    <property type="molecule type" value="Genomic_DNA"/>
</dbReference>
<proteinExistence type="predicted"/>